<sequence>MKESKVFSFFSGSGFLDFGFEKAGFEIVFVNEIFKPFLDAYKYTRNNKIPEFGYSDTCIESILESEDVIETLKSNLRKCKRNGFHTGFIGGPPCPDFSNAGKHKGFKGENGRLTNVYFDLITECEPDWFLFENVEGLFKTKKHREFFDKLMEKTKSKGYIINYDVVNALEFGVPQDRERVLFFGIKRTLARKDAIENPDTETLYKSYHEIKSLNTRAYAKFSLNEIRKTSWPSTRDFTGYAGLSSPEGIIEKLTVEHWFQNNQVESHPNSKHHFKPTVGNNRFFEIKEGCVSGKSYKRLHRWRYSPTAAYGNNEVHLHPYRARRISAAESLAIQSMPRSFALPEAMSLTNMFKTIGNGVPFLMANSVAKSIKNYLRFIQE</sequence>
<dbReference type="Pfam" id="PF00145">
    <property type="entry name" value="DNA_methylase"/>
    <property type="match status" value="1"/>
</dbReference>
<organism evidence="9 10">
    <name type="scientific">Teredinibacter turnerae (strain ATCC 39867 / T7901)</name>
    <dbReference type="NCBI Taxonomy" id="377629"/>
    <lineage>
        <taxon>Bacteria</taxon>
        <taxon>Pseudomonadati</taxon>
        <taxon>Pseudomonadota</taxon>
        <taxon>Gammaproteobacteria</taxon>
        <taxon>Cellvibrionales</taxon>
        <taxon>Cellvibrionaceae</taxon>
        <taxon>Teredinibacter</taxon>
    </lineage>
</organism>
<dbReference type="eggNOG" id="COG0270">
    <property type="taxonomic scope" value="Bacteria"/>
</dbReference>
<gene>
    <name evidence="9" type="ordered locus">TERTU_4138</name>
</gene>
<dbReference type="Gene3D" id="3.90.120.10">
    <property type="entry name" value="DNA Methylase, subunit A, domain 2"/>
    <property type="match status" value="1"/>
</dbReference>
<comment type="catalytic activity">
    <reaction evidence="6">
        <text>a 2'-deoxycytidine in DNA + S-adenosyl-L-methionine = a 5-methyl-2'-deoxycytidine in DNA + S-adenosyl-L-homocysteine + H(+)</text>
        <dbReference type="Rhea" id="RHEA:13681"/>
        <dbReference type="Rhea" id="RHEA-COMP:11369"/>
        <dbReference type="Rhea" id="RHEA-COMP:11370"/>
        <dbReference type="ChEBI" id="CHEBI:15378"/>
        <dbReference type="ChEBI" id="CHEBI:57856"/>
        <dbReference type="ChEBI" id="CHEBI:59789"/>
        <dbReference type="ChEBI" id="CHEBI:85452"/>
        <dbReference type="ChEBI" id="CHEBI:85454"/>
        <dbReference type="EC" id="2.1.1.37"/>
    </reaction>
</comment>
<evidence type="ECO:0000256" key="2">
    <source>
        <dbReference type="ARBA" id="ARBA00022603"/>
    </source>
</evidence>
<evidence type="ECO:0000256" key="4">
    <source>
        <dbReference type="ARBA" id="ARBA00022691"/>
    </source>
</evidence>
<dbReference type="PANTHER" id="PTHR10629:SF52">
    <property type="entry name" value="DNA (CYTOSINE-5)-METHYLTRANSFERASE 1"/>
    <property type="match status" value="1"/>
</dbReference>
<keyword evidence="4 7" id="KW-0949">S-adenosyl-L-methionine</keyword>
<evidence type="ECO:0000256" key="3">
    <source>
        <dbReference type="ARBA" id="ARBA00022679"/>
    </source>
</evidence>
<reference evidence="9 10" key="1">
    <citation type="journal article" date="2009" name="PLoS ONE">
        <title>The complete genome of Teredinibacter turnerae T7901: an intracellular endosymbiont of marine wood-boring bivalves (shipworms).</title>
        <authorList>
            <person name="Yang J.C."/>
            <person name="Madupu R."/>
            <person name="Durkin A.S."/>
            <person name="Ekborg N.A."/>
            <person name="Pedamallu C.S."/>
            <person name="Hostetler J.B."/>
            <person name="Radune D."/>
            <person name="Toms B.S."/>
            <person name="Henrissat B."/>
            <person name="Coutinho P.M."/>
            <person name="Schwarz S."/>
            <person name="Field L."/>
            <person name="Trindade-Silva A.E."/>
            <person name="Soares C.A.G."/>
            <person name="Elshahawi S."/>
            <person name="Hanora A."/>
            <person name="Schmidt E.W."/>
            <person name="Haygood M.G."/>
            <person name="Posfai J."/>
            <person name="Benner J."/>
            <person name="Madinger C."/>
            <person name="Nove J."/>
            <person name="Anton B."/>
            <person name="Chaudhary K."/>
            <person name="Foster J."/>
            <person name="Holman A."/>
            <person name="Kumar S."/>
            <person name="Lessard P.A."/>
            <person name="Luyten Y.A."/>
            <person name="Slatko B."/>
            <person name="Wood N."/>
            <person name="Wu B."/>
            <person name="Teplitski M."/>
            <person name="Mougous J.D."/>
            <person name="Ward N."/>
            <person name="Eisen J.A."/>
            <person name="Badger J.H."/>
            <person name="Distel D.L."/>
        </authorList>
    </citation>
    <scope>NUCLEOTIDE SEQUENCE [LARGE SCALE GENOMIC DNA]</scope>
    <source>
        <strain evidence="10">ATCC 39867 / T7901</strain>
    </source>
</reference>
<evidence type="ECO:0000256" key="1">
    <source>
        <dbReference type="ARBA" id="ARBA00011975"/>
    </source>
</evidence>
<dbReference type="SUPFAM" id="SSF53335">
    <property type="entry name" value="S-adenosyl-L-methionine-dependent methyltransferases"/>
    <property type="match status" value="1"/>
</dbReference>
<dbReference type="InterPro" id="IPR029063">
    <property type="entry name" value="SAM-dependent_MTases_sf"/>
</dbReference>
<evidence type="ECO:0000256" key="8">
    <source>
        <dbReference type="RuleBase" id="RU000416"/>
    </source>
</evidence>
<keyword evidence="5" id="KW-0680">Restriction system</keyword>
<keyword evidence="3 7" id="KW-0808">Transferase</keyword>
<dbReference type="Gene3D" id="3.40.50.150">
    <property type="entry name" value="Vaccinia Virus protein VP39"/>
    <property type="match status" value="1"/>
</dbReference>
<accession>C5BUI4</accession>
<name>C5BUI4_TERTT</name>
<dbReference type="PROSITE" id="PS51679">
    <property type="entry name" value="SAM_MT_C5"/>
    <property type="match status" value="1"/>
</dbReference>
<dbReference type="EC" id="2.1.1.37" evidence="1"/>
<dbReference type="GO" id="GO:0003886">
    <property type="term" value="F:DNA (cytosine-5-)-methyltransferase activity"/>
    <property type="evidence" value="ECO:0007669"/>
    <property type="project" value="UniProtKB-EC"/>
</dbReference>
<comment type="similarity">
    <text evidence="7 8">Belongs to the class I-like SAM-binding methyltransferase superfamily. C5-methyltransferase family.</text>
</comment>
<keyword evidence="2 7" id="KW-0489">Methyltransferase</keyword>
<protein>
    <recommendedName>
        <fullName evidence="1">DNA (cytosine-5-)-methyltransferase</fullName>
        <ecNumber evidence="1">2.1.1.37</ecNumber>
    </recommendedName>
</protein>
<dbReference type="HOGENOM" id="CLU_006958_6_0_6"/>
<dbReference type="STRING" id="377629.TERTU_4138"/>
<evidence type="ECO:0000256" key="7">
    <source>
        <dbReference type="PROSITE-ProRule" id="PRU01016"/>
    </source>
</evidence>
<dbReference type="Proteomes" id="UP000009080">
    <property type="component" value="Chromosome"/>
</dbReference>
<dbReference type="InterPro" id="IPR050390">
    <property type="entry name" value="C5-Methyltransferase"/>
</dbReference>
<keyword evidence="10" id="KW-1185">Reference proteome</keyword>
<evidence type="ECO:0000256" key="5">
    <source>
        <dbReference type="ARBA" id="ARBA00022747"/>
    </source>
</evidence>
<dbReference type="GO" id="GO:0009307">
    <property type="term" value="P:DNA restriction-modification system"/>
    <property type="evidence" value="ECO:0007669"/>
    <property type="project" value="UniProtKB-KW"/>
</dbReference>
<evidence type="ECO:0000256" key="6">
    <source>
        <dbReference type="ARBA" id="ARBA00047422"/>
    </source>
</evidence>
<dbReference type="RefSeq" id="WP_015820477.1">
    <property type="nucleotide sequence ID" value="NC_012997.1"/>
</dbReference>
<dbReference type="PRINTS" id="PR00105">
    <property type="entry name" value="C5METTRFRASE"/>
</dbReference>
<dbReference type="AlphaFoldDB" id="C5BUI4"/>
<dbReference type="InterPro" id="IPR001525">
    <property type="entry name" value="C5_MeTfrase"/>
</dbReference>
<evidence type="ECO:0000313" key="10">
    <source>
        <dbReference type="Proteomes" id="UP000009080"/>
    </source>
</evidence>
<dbReference type="OrthoDB" id="9813719at2"/>
<dbReference type="KEGG" id="ttu:TERTU_4138"/>
<dbReference type="GO" id="GO:0044027">
    <property type="term" value="P:negative regulation of gene expression via chromosomal CpG island methylation"/>
    <property type="evidence" value="ECO:0007669"/>
    <property type="project" value="TreeGrafter"/>
</dbReference>
<feature type="active site" evidence="7">
    <location>
        <position position="94"/>
    </location>
</feature>
<proteinExistence type="inferred from homology"/>
<dbReference type="NCBIfam" id="TIGR00675">
    <property type="entry name" value="dcm"/>
    <property type="match status" value="1"/>
</dbReference>
<evidence type="ECO:0000313" key="9">
    <source>
        <dbReference type="EMBL" id="ACR14362.1"/>
    </source>
</evidence>
<dbReference type="REBASE" id="21458">
    <property type="entry name" value="M.TtuTORF4138P"/>
</dbReference>
<dbReference type="PANTHER" id="PTHR10629">
    <property type="entry name" value="CYTOSINE-SPECIFIC METHYLTRANSFERASE"/>
    <property type="match status" value="1"/>
</dbReference>
<dbReference type="EMBL" id="CP001614">
    <property type="protein sequence ID" value="ACR14362.1"/>
    <property type="molecule type" value="Genomic_DNA"/>
</dbReference>
<dbReference type="GO" id="GO:0032259">
    <property type="term" value="P:methylation"/>
    <property type="evidence" value="ECO:0007669"/>
    <property type="project" value="UniProtKB-KW"/>
</dbReference>
<dbReference type="GO" id="GO:0003677">
    <property type="term" value="F:DNA binding"/>
    <property type="evidence" value="ECO:0007669"/>
    <property type="project" value="TreeGrafter"/>
</dbReference>